<dbReference type="EMBL" id="VATY01000009">
    <property type="protein sequence ID" value="TMM51444.1"/>
    <property type="molecule type" value="Genomic_DNA"/>
</dbReference>
<gene>
    <name evidence="1" type="ORF">FEE95_21845</name>
</gene>
<sequence>MIKIFSKFTIFLLILGCNSVGKEKSKLELDNDVSIKLEKSVEPARQENMSEIVKHEKGELSKKQTLKERINGLKSGCFDKSMDMIFAENGNTEEVVDSKTEDWIFGLEIKDSLQFEPVDLLRPLCKMSENEQILSVAFSDFEDYKEAIHIFNFRKSDFEPISSFIIYSQGGDAEQFWTTTYEKMDIWNYKIIEAEGHYEFGEDKTTSIIEKQKLKVISIDESTGKLNKKLIETE</sequence>
<evidence type="ECO:0000313" key="2">
    <source>
        <dbReference type="Proteomes" id="UP000310314"/>
    </source>
</evidence>
<evidence type="ECO:0000313" key="1">
    <source>
        <dbReference type="EMBL" id="TMM51444.1"/>
    </source>
</evidence>
<name>A0A5S3Q497_9FLAO</name>
<organism evidence="1 2">
    <name type="scientific">Maribacter algarum</name>
    <name type="common">ex Zhang et al. 2020</name>
    <dbReference type="NCBI Taxonomy" id="2578118"/>
    <lineage>
        <taxon>Bacteria</taxon>
        <taxon>Pseudomonadati</taxon>
        <taxon>Bacteroidota</taxon>
        <taxon>Flavobacteriia</taxon>
        <taxon>Flavobacteriales</taxon>
        <taxon>Flavobacteriaceae</taxon>
        <taxon>Maribacter</taxon>
    </lineage>
</organism>
<dbReference type="OrthoDB" id="9840013at2"/>
<protein>
    <submittedName>
        <fullName evidence="1">Uncharacterized protein</fullName>
    </submittedName>
</protein>
<comment type="caution">
    <text evidence="1">The sequence shown here is derived from an EMBL/GenBank/DDBJ whole genome shotgun (WGS) entry which is preliminary data.</text>
</comment>
<dbReference type="AlphaFoldDB" id="A0A5S3Q497"/>
<accession>A0A5S3Q497</accession>
<keyword evidence="2" id="KW-1185">Reference proteome</keyword>
<proteinExistence type="predicted"/>
<dbReference type="Proteomes" id="UP000310314">
    <property type="component" value="Unassembled WGS sequence"/>
</dbReference>
<reference evidence="1 2" key="1">
    <citation type="submission" date="2019-05" db="EMBL/GenBank/DDBJ databases">
        <authorList>
            <person name="Zhang J.-Y."/>
            <person name="Feg X."/>
            <person name="Du Z.-J."/>
        </authorList>
    </citation>
    <scope>NUCLEOTIDE SEQUENCE [LARGE SCALE GENOMIC DNA]</scope>
    <source>
        <strain evidence="1 2">RZ26</strain>
    </source>
</reference>
<dbReference type="RefSeq" id="WP_138660181.1">
    <property type="nucleotide sequence ID" value="NZ_VATY01000009.1"/>
</dbReference>